<protein>
    <submittedName>
        <fullName evidence="2">Uncharacterized protein</fullName>
    </submittedName>
</protein>
<evidence type="ECO:0000313" key="2">
    <source>
        <dbReference type="EMBL" id="CAI9732328.1"/>
    </source>
</evidence>
<feature type="compositionally biased region" description="Gly residues" evidence="1">
    <location>
        <begin position="61"/>
        <end position="71"/>
    </location>
</feature>
<name>A0AA36BE10_OCTVU</name>
<evidence type="ECO:0000313" key="3">
    <source>
        <dbReference type="Proteomes" id="UP001162480"/>
    </source>
</evidence>
<dbReference type="EMBL" id="OX597826">
    <property type="protein sequence ID" value="CAI9732328.1"/>
    <property type="molecule type" value="Genomic_DNA"/>
</dbReference>
<accession>A0AA36BE10</accession>
<dbReference type="Proteomes" id="UP001162480">
    <property type="component" value="Chromosome 13"/>
</dbReference>
<gene>
    <name evidence="2" type="ORF">OCTVUL_1B004820</name>
</gene>
<dbReference type="AlphaFoldDB" id="A0AA36BE10"/>
<keyword evidence="3" id="KW-1185">Reference proteome</keyword>
<proteinExistence type="predicted"/>
<feature type="compositionally biased region" description="Low complexity" evidence="1">
    <location>
        <begin position="72"/>
        <end position="81"/>
    </location>
</feature>
<organism evidence="2 3">
    <name type="scientific">Octopus vulgaris</name>
    <name type="common">Common octopus</name>
    <dbReference type="NCBI Taxonomy" id="6645"/>
    <lineage>
        <taxon>Eukaryota</taxon>
        <taxon>Metazoa</taxon>
        <taxon>Spiralia</taxon>
        <taxon>Lophotrochozoa</taxon>
        <taxon>Mollusca</taxon>
        <taxon>Cephalopoda</taxon>
        <taxon>Coleoidea</taxon>
        <taxon>Octopodiformes</taxon>
        <taxon>Octopoda</taxon>
        <taxon>Incirrata</taxon>
        <taxon>Octopodidae</taxon>
        <taxon>Octopus</taxon>
    </lineage>
</organism>
<feature type="region of interest" description="Disordered" evidence="1">
    <location>
        <begin position="61"/>
        <end position="81"/>
    </location>
</feature>
<sequence>MRQTDCIKRDCPSSGEWGDVMTMDELLASSPSLEKRMTAFFNFKAAARFIFGIRVCCGGNSGSGGNRGGASGYSSRSIHAF</sequence>
<evidence type="ECO:0000256" key="1">
    <source>
        <dbReference type="SAM" id="MobiDB-lite"/>
    </source>
</evidence>
<reference evidence="2" key="1">
    <citation type="submission" date="2023-08" db="EMBL/GenBank/DDBJ databases">
        <authorList>
            <person name="Alioto T."/>
            <person name="Alioto T."/>
            <person name="Gomez Garrido J."/>
        </authorList>
    </citation>
    <scope>NUCLEOTIDE SEQUENCE</scope>
</reference>